<sequence>MAGFLLLIAFALFFPWLFGSGVRRSEATRRVREENAKESEAKARVATNETGSGPTGPVGRALTGIKQFFEDVVRGVDEMERSVERARALDAALAASRAAIETERALITVALADAEWKTQFDSARDEDNVPLNPHARWSAQWERDKRFREAQEARETIDRLRTNGQSPGSLAVPTLTAPPAHPDAEINESIQHLYRHLLRVRGEYFEKVRQRMQDDPRLPDLVRSYLERMGGRACWDALSQPSPRRGASGASRQARLGAHSKPAK</sequence>
<dbReference type="RefSeq" id="WP_193429894.1">
    <property type="nucleotide sequence ID" value="NZ_CBCSIP010000143.1"/>
</dbReference>
<comment type="caution">
    <text evidence="2">The sequence shown here is derived from an EMBL/GenBank/DDBJ whole genome shotgun (WGS) entry which is preliminary data.</text>
</comment>
<feature type="region of interest" description="Disordered" evidence="1">
    <location>
        <begin position="236"/>
        <end position="264"/>
    </location>
</feature>
<evidence type="ECO:0000313" key="3">
    <source>
        <dbReference type="Proteomes" id="UP001516472"/>
    </source>
</evidence>
<reference evidence="2 3" key="1">
    <citation type="submission" date="2020-02" db="EMBL/GenBank/DDBJ databases">
        <authorList>
            <person name="Babadi Z.K."/>
            <person name="Risdian C."/>
            <person name="Ebrahimipour G.H."/>
            <person name="Wink J."/>
        </authorList>
    </citation>
    <scope>NUCLEOTIDE SEQUENCE [LARGE SCALE GENOMIC DNA]</scope>
    <source>
        <strain evidence="2 3">ZKHCc1 1396</strain>
    </source>
</reference>
<dbReference type="EMBL" id="JAAIYO010000013">
    <property type="protein sequence ID" value="MBE4752722.1"/>
    <property type="molecule type" value="Genomic_DNA"/>
</dbReference>
<keyword evidence="3" id="KW-1185">Reference proteome</keyword>
<dbReference type="Proteomes" id="UP001516472">
    <property type="component" value="Unassembled WGS sequence"/>
</dbReference>
<protein>
    <submittedName>
        <fullName evidence="2">Uncharacterized protein</fullName>
    </submittedName>
</protein>
<feature type="region of interest" description="Disordered" evidence="1">
    <location>
        <begin position="159"/>
        <end position="182"/>
    </location>
</feature>
<gene>
    <name evidence="2" type="ORF">G4177_31655</name>
</gene>
<proteinExistence type="predicted"/>
<evidence type="ECO:0000256" key="1">
    <source>
        <dbReference type="SAM" id="MobiDB-lite"/>
    </source>
</evidence>
<evidence type="ECO:0000313" key="2">
    <source>
        <dbReference type="EMBL" id="MBE4752722.1"/>
    </source>
</evidence>
<accession>A0ABR9PY89</accession>
<organism evidence="2 3">
    <name type="scientific">Corallococcus soli</name>
    <dbReference type="NCBI Taxonomy" id="2710757"/>
    <lineage>
        <taxon>Bacteria</taxon>
        <taxon>Pseudomonadati</taxon>
        <taxon>Myxococcota</taxon>
        <taxon>Myxococcia</taxon>
        <taxon>Myxococcales</taxon>
        <taxon>Cystobacterineae</taxon>
        <taxon>Myxococcaceae</taxon>
        <taxon>Corallococcus</taxon>
    </lineage>
</organism>
<name>A0ABR9PY89_9BACT</name>
<feature type="compositionally biased region" description="Low complexity" evidence="1">
    <location>
        <begin position="242"/>
        <end position="257"/>
    </location>
</feature>
<feature type="region of interest" description="Disordered" evidence="1">
    <location>
        <begin position="33"/>
        <end position="59"/>
    </location>
</feature>
<feature type="compositionally biased region" description="Basic and acidic residues" evidence="1">
    <location>
        <begin position="33"/>
        <end position="43"/>
    </location>
</feature>